<keyword evidence="1" id="KW-0175">Coiled coil</keyword>
<dbReference type="AlphaFoldDB" id="A0A078AD43"/>
<evidence type="ECO:0000313" key="3">
    <source>
        <dbReference type="Proteomes" id="UP000039865"/>
    </source>
</evidence>
<evidence type="ECO:0000256" key="1">
    <source>
        <dbReference type="SAM" id="Coils"/>
    </source>
</evidence>
<keyword evidence="3" id="KW-1185">Reference proteome</keyword>
<gene>
    <name evidence="2" type="primary">Contig2185.g2349</name>
    <name evidence="2" type="ORF">STYLEM_9150</name>
</gene>
<dbReference type="InParanoid" id="A0A078AD43"/>
<evidence type="ECO:0000313" key="2">
    <source>
        <dbReference type="EMBL" id="CDW80154.1"/>
    </source>
</evidence>
<name>A0A078AD43_STYLE</name>
<sequence>MKKSQIQAQCQGLMLQSLEANTLTAELNINENPLKDLIEGQQLSKTALKDIQDLTFLCMDQGVSPAQDLAFQFETIAEKLAYEKEFLSLKYEKVENKLKNNLNPRKQKKQALKDILEALQEGQLKHEGKELGQYAQKLQKDSDDKEIHIIDKEKIVEEESKLIEEFKAQGASMELLERYGLQIREIENEIARMKEIIHQQYADLPNDVAQSKLKIAQLREEVRIVEEQVNKKK</sequence>
<accession>A0A078AD43</accession>
<proteinExistence type="predicted"/>
<dbReference type="EMBL" id="CCKQ01008688">
    <property type="protein sequence ID" value="CDW80154.1"/>
    <property type="molecule type" value="Genomic_DNA"/>
</dbReference>
<organism evidence="2 3">
    <name type="scientific">Stylonychia lemnae</name>
    <name type="common">Ciliate</name>
    <dbReference type="NCBI Taxonomy" id="5949"/>
    <lineage>
        <taxon>Eukaryota</taxon>
        <taxon>Sar</taxon>
        <taxon>Alveolata</taxon>
        <taxon>Ciliophora</taxon>
        <taxon>Intramacronucleata</taxon>
        <taxon>Spirotrichea</taxon>
        <taxon>Stichotrichia</taxon>
        <taxon>Sporadotrichida</taxon>
        <taxon>Oxytrichidae</taxon>
        <taxon>Stylonychinae</taxon>
        <taxon>Stylonychia</taxon>
    </lineage>
</organism>
<protein>
    <submittedName>
        <fullName evidence="2">Uncharacterized protein</fullName>
    </submittedName>
</protein>
<feature type="coiled-coil region" evidence="1">
    <location>
        <begin position="176"/>
        <end position="228"/>
    </location>
</feature>
<dbReference type="Proteomes" id="UP000039865">
    <property type="component" value="Unassembled WGS sequence"/>
</dbReference>
<reference evidence="2 3" key="1">
    <citation type="submission" date="2014-06" db="EMBL/GenBank/DDBJ databases">
        <authorList>
            <person name="Swart Estienne"/>
        </authorList>
    </citation>
    <scope>NUCLEOTIDE SEQUENCE [LARGE SCALE GENOMIC DNA]</scope>
    <source>
        <strain evidence="2 3">130c</strain>
    </source>
</reference>